<dbReference type="EMBL" id="FXUO01000010">
    <property type="protein sequence ID" value="SMP96732.1"/>
    <property type="molecule type" value="Genomic_DNA"/>
</dbReference>
<organism evidence="1 2">
    <name type="scientific">Epilithonimonas pallida</name>
    <dbReference type="NCBI Taxonomy" id="373671"/>
    <lineage>
        <taxon>Bacteria</taxon>
        <taxon>Pseudomonadati</taxon>
        <taxon>Bacteroidota</taxon>
        <taxon>Flavobacteriia</taxon>
        <taxon>Flavobacteriales</taxon>
        <taxon>Weeksellaceae</taxon>
        <taxon>Chryseobacterium group</taxon>
        <taxon>Epilithonimonas</taxon>
    </lineage>
</organism>
<dbReference type="Proteomes" id="UP001158050">
    <property type="component" value="Unassembled WGS sequence"/>
</dbReference>
<reference evidence="1 2" key="1">
    <citation type="submission" date="2017-05" db="EMBL/GenBank/DDBJ databases">
        <authorList>
            <person name="Varghese N."/>
            <person name="Submissions S."/>
        </authorList>
    </citation>
    <scope>NUCLEOTIDE SEQUENCE [LARGE SCALE GENOMIC DNA]</scope>
    <source>
        <strain evidence="1 2">DSM 18015</strain>
    </source>
</reference>
<sequence>MDFAKRKGSYYGYKNQNDVNFYTCRIKKNEFEFKPSKFFEYYFSNGKEDTGSFNDYLNFGYYYKGTEKYITDGILKNINNFC</sequence>
<keyword evidence="2" id="KW-1185">Reference proteome</keyword>
<name>A0ABY1R5X0_9FLAO</name>
<proteinExistence type="predicted"/>
<protein>
    <submittedName>
        <fullName evidence="1">Uncharacterized protein</fullName>
    </submittedName>
</protein>
<comment type="caution">
    <text evidence="1">The sequence shown here is derived from an EMBL/GenBank/DDBJ whole genome shotgun (WGS) entry which is preliminary data.</text>
</comment>
<evidence type="ECO:0000313" key="2">
    <source>
        <dbReference type="Proteomes" id="UP001158050"/>
    </source>
</evidence>
<evidence type="ECO:0000313" key="1">
    <source>
        <dbReference type="EMBL" id="SMP96732.1"/>
    </source>
</evidence>
<accession>A0ABY1R5X0</accession>
<gene>
    <name evidence="1" type="ORF">SAMN05421679_1104</name>
</gene>